<evidence type="ECO:0000256" key="3">
    <source>
        <dbReference type="ARBA" id="ARBA00049244"/>
    </source>
</evidence>
<name>A0A9X1NEF4_9ACTN</name>
<dbReference type="GO" id="GO:0003677">
    <property type="term" value="F:DNA binding"/>
    <property type="evidence" value="ECO:0007669"/>
    <property type="project" value="InterPro"/>
</dbReference>
<evidence type="ECO:0000256" key="2">
    <source>
        <dbReference type="ARBA" id="ARBA00022705"/>
    </source>
</evidence>
<evidence type="ECO:0000259" key="4">
    <source>
        <dbReference type="SMART" id="SM00482"/>
    </source>
</evidence>
<dbReference type="SMART" id="SM00482">
    <property type="entry name" value="POLAc"/>
    <property type="match status" value="1"/>
</dbReference>
<evidence type="ECO:0000256" key="1">
    <source>
        <dbReference type="ARBA" id="ARBA00012417"/>
    </source>
</evidence>
<keyword evidence="2" id="KW-0235">DNA replication</keyword>
<dbReference type="EMBL" id="JAJOMB010000008">
    <property type="protein sequence ID" value="MCD5312608.1"/>
    <property type="molecule type" value="Genomic_DNA"/>
</dbReference>
<sequence>MADAVGASVGEVTRVDDLGEIERASSPRWVWWRTAEIYPALLEAGVRVQRCHDLAAVQSLLRTYEGEPFVPPQSALSEPAGSGAVQISLFTDDEAASKPSRRLGAGPDGDPAMYGTYFGLAELRRHYAEQLAHIARVRKAHPGFGLLVAAESAAGLAAVEMGRAGLPWSTEIHDRVLTDLLGPRPQHHGRPRKLQVLAEEVSALLAPEKTGPALQVNPDSPADVLKAFKRQGVTLTSTRAWELKEVEHPAVAPLLRYKELARLHVAHGWGWQDQWVRQGRFHAEYVPGGVVTGRWATSGGGALQIPKVMRACVVADPGYVLVAADAGQLEPRILAALSADRGMIAATADADMYTALARQALGRPEARNEAKIGLLAAMYGARANTPAMVALKRRFPQALDLLERAARTGENGGIVRSVLGRTCPPPEPTWQEVPPEQALARSRARGRFTRNFVIQASAADWANALVAGLRRRLIALSDRAELVFFQHDEVLVHAPAMLAEAVVAAIADSGAEATALVLGDRGVRIPLAAAPITSYADKN</sequence>
<dbReference type="RefSeq" id="WP_231442998.1">
    <property type="nucleotide sequence ID" value="NZ_JAJOMB010000008.1"/>
</dbReference>
<dbReference type="GO" id="GO:0006302">
    <property type="term" value="P:double-strand break repair"/>
    <property type="evidence" value="ECO:0007669"/>
    <property type="project" value="TreeGrafter"/>
</dbReference>
<dbReference type="Pfam" id="PF00476">
    <property type="entry name" value="DNA_pol_A"/>
    <property type="match status" value="1"/>
</dbReference>
<keyword evidence="5" id="KW-0378">Hydrolase</keyword>
<dbReference type="Proteomes" id="UP001138997">
    <property type="component" value="Unassembled WGS sequence"/>
</dbReference>
<evidence type="ECO:0000313" key="5">
    <source>
        <dbReference type="EMBL" id="MCD5312608.1"/>
    </source>
</evidence>
<keyword evidence="6" id="KW-1185">Reference proteome</keyword>
<comment type="caution">
    <text evidence="5">The sequence shown here is derived from an EMBL/GenBank/DDBJ whole genome shotgun (WGS) entry which is preliminary data.</text>
</comment>
<dbReference type="GO" id="GO:0003887">
    <property type="term" value="F:DNA-directed DNA polymerase activity"/>
    <property type="evidence" value="ECO:0007669"/>
    <property type="project" value="UniProtKB-EC"/>
</dbReference>
<dbReference type="CDD" id="cd06444">
    <property type="entry name" value="DNA_pol_A"/>
    <property type="match status" value="1"/>
</dbReference>
<reference evidence="5" key="1">
    <citation type="submission" date="2021-11" db="EMBL/GenBank/DDBJ databases">
        <title>Streptomyces corallinus and Kineosporia corallina sp. nov., two new coral-derived marine actinobacteria.</title>
        <authorList>
            <person name="Buangrab K."/>
            <person name="Sutthacheep M."/>
            <person name="Yeemin T."/>
            <person name="Harunari E."/>
            <person name="Igarashi Y."/>
            <person name="Sripreechasak P."/>
            <person name="Kanchanasin P."/>
            <person name="Tanasupawat S."/>
            <person name="Phongsopitanun W."/>
        </authorList>
    </citation>
    <scope>NUCLEOTIDE SEQUENCE</scope>
    <source>
        <strain evidence="5">JCM 31032</strain>
    </source>
</reference>
<feature type="domain" description="DNA-directed DNA polymerase family A palm" evidence="4">
    <location>
        <begin position="306"/>
        <end position="498"/>
    </location>
</feature>
<keyword evidence="5" id="KW-0540">Nuclease</keyword>
<protein>
    <recommendedName>
        <fullName evidence="1">DNA-directed DNA polymerase</fullName>
        <ecNumber evidence="1">2.7.7.7</ecNumber>
    </recommendedName>
</protein>
<keyword evidence="5" id="KW-0269">Exonuclease</keyword>
<dbReference type="NCBIfam" id="NF011538">
    <property type="entry name" value="PRK14975.1-1"/>
    <property type="match status" value="1"/>
</dbReference>
<dbReference type="Gene3D" id="1.10.150.20">
    <property type="entry name" value="5' to 3' exonuclease, C-terminal subdomain"/>
    <property type="match status" value="1"/>
</dbReference>
<dbReference type="EC" id="2.7.7.7" evidence="1"/>
<dbReference type="InterPro" id="IPR001098">
    <property type="entry name" value="DNA-dir_DNA_pol_A_palm_dom"/>
</dbReference>
<accession>A0A9X1NEF4</accession>
<evidence type="ECO:0000313" key="6">
    <source>
        <dbReference type="Proteomes" id="UP001138997"/>
    </source>
</evidence>
<dbReference type="SUPFAM" id="SSF56672">
    <property type="entry name" value="DNA/RNA polymerases"/>
    <property type="match status" value="1"/>
</dbReference>
<comment type="catalytic activity">
    <reaction evidence="3">
        <text>DNA(n) + a 2'-deoxyribonucleoside 5'-triphosphate = DNA(n+1) + diphosphate</text>
        <dbReference type="Rhea" id="RHEA:22508"/>
        <dbReference type="Rhea" id="RHEA-COMP:17339"/>
        <dbReference type="Rhea" id="RHEA-COMP:17340"/>
        <dbReference type="ChEBI" id="CHEBI:33019"/>
        <dbReference type="ChEBI" id="CHEBI:61560"/>
        <dbReference type="ChEBI" id="CHEBI:173112"/>
        <dbReference type="EC" id="2.7.7.7"/>
    </reaction>
</comment>
<dbReference type="InterPro" id="IPR043502">
    <property type="entry name" value="DNA/RNA_pol_sf"/>
</dbReference>
<dbReference type="InterPro" id="IPR002298">
    <property type="entry name" value="DNA_polymerase_A"/>
</dbReference>
<organism evidence="5 6">
    <name type="scientific">Kineosporia babensis</name>
    <dbReference type="NCBI Taxonomy" id="499548"/>
    <lineage>
        <taxon>Bacteria</taxon>
        <taxon>Bacillati</taxon>
        <taxon>Actinomycetota</taxon>
        <taxon>Actinomycetes</taxon>
        <taxon>Kineosporiales</taxon>
        <taxon>Kineosporiaceae</taxon>
        <taxon>Kineosporia</taxon>
    </lineage>
</organism>
<proteinExistence type="predicted"/>
<dbReference type="GO" id="GO:0004527">
    <property type="term" value="F:exonuclease activity"/>
    <property type="evidence" value="ECO:0007669"/>
    <property type="project" value="UniProtKB-KW"/>
</dbReference>
<dbReference type="PANTHER" id="PTHR10133:SF27">
    <property type="entry name" value="DNA POLYMERASE NU"/>
    <property type="match status" value="1"/>
</dbReference>
<dbReference type="PANTHER" id="PTHR10133">
    <property type="entry name" value="DNA POLYMERASE I"/>
    <property type="match status" value="1"/>
</dbReference>
<dbReference type="AlphaFoldDB" id="A0A9X1NEF4"/>
<gene>
    <name evidence="5" type="ORF">LR394_17005</name>
</gene>
<dbReference type="Gene3D" id="3.30.70.370">
    <property type="match status" value="1"/>
</dbReference>
<dbReference type="GO" id="GO:0006261">
    <property type="term" value="P:DNA-templated DNA replication"/>
    <property type="evidence" value="ECO:0007669"/>
    <property type="project" value="InterPro"/>
</dbReference>